<accession>A0A2A2JZ67</accession>
<evidence type="ECO:0000313" key="1">
    <source>
        <dbReference type="EMBL" id="PAV66985.1"/>
    </source>
</evidence>
<keyword evidence="2" id="KW-1185">Reference proteome</keyword>
<proteinExistence type="predicted"/>
<organism evidence="1 2">
    <name type="scientific">Diploscapter pachys</name>
    <dbReference type="NCBI Taxonomy" id="2018661"/>
    <lineage>
        <taxon>Eukaryota</taxon>
        <taxon>Metazoa</taxon>
        <taxon>Ecdysozoa</taxon>
        <taxon>Nematoda</taxon>
        <taxon>Chromadorea</taxon>
        <taxon>Rhabditida</taxon>
        <taxon>Rhabditina</taxon>
        <taxon>Rhabditomorpha</taxon>
        <taxon>Rhabditoidea</taxon>
        <taxon>Rhabditidae</taxon>
        <taxon>Diploscapter</taxon>
    </lineage>
</organism>
<dbReference type="Proteomes" id="UP000218231">
    <property type="component" value="Unassembled WGS sequence"/>
</dbReference>
<dbReference type="AlphaFoldDB" id="A0A2A2JZ67"/>
<gene>
    <name evidence="1" type="ORF">WR25_25597</name>
</gene>
<evidence type="ECO:0000313" key="2">
    <source>
        <dbReference type="Proteomes" id="UP000218231"/>
    </source>
</evidence>
<sequence length="231" mass="26034">MVLQWIRKWFSTVAAGAPSEEGVSRAGRFDLYVNGAAPLPFGRFASLKQAEVLAQRSFKGQHYRIVDTYTGDAVVFNYKKTALLPEPFLQGIDITGQVTPTPAFIRELHARKPMLTQPTFCWQNCLLTILSLQASHPQLRYALSLIHHPEAGVEGHALIEHAGQFHDPTLEHQSLLRPLVTYRLLEVLEPDQLFGQILARFGEDGLKEMRQGRRAWSNFRVDAGGSRIFDL</sequence>
<name>A0A2A2JZ67_9BILA</name>
<comment type="caution">
    <text evidence="1">The sequence shown here is derived from an EMBL/GenBank/DDBJ whole genome shotgun (WGS) entry which is preliminary data.</text>
</comment>
<protein>
    <submittedName>
        <fullName evidence="1">Uncharacterized protein</fullName>
    </submittedName>
</protein>
<reference evidence="1 2" key="1">
    <citation type="journal article" date="2017" name="Curr. Biol.">
        <title>Genome architecture and evolution of a unichromosomal asexual nematode.</title>
        <authorList>
            <person name="Fradin H."/>
            <person name="Zegar C."/>
            <person name="Gutwein M."/>
            <person name="Lucas J."/>
            <person name="Kovtun M."/>
            <person name="Corcoran D."/>
            <person name="Baugh L.R."/>
            <person name="Kiontke K."/>
            <person name="Gunsalus K."/>
            <person name="Fitch D.H."/>
            <person name="Piano F."/>
        </authorList>
    </citation>
    <scope>NUCLEOTIDE SEQUENCE [LARGE SCALE GENOMIC DNA]</scope>
    <source>
        <strain evidence="1">PF1309</strain>
    </source>
</reference>
<dbReference type="EMBL" id="LIAE01010009">
    <property type="protein sequence ID" value="PAV66985.1"/>
    <property type="molecule type" value="Genomic_DNA"/>
</dbReference>